<dbReference type="RefSeq" id="WP_109271037.1">
    <property type="nucleotide sequence ID" value="NZ_QFFF01000001.1"/>
</dbReference>
<dbReference type="Proteomes" id="UP000245916">
    <property type="component" value="Unassembled WGS sequence"/>
</dbReference>
<dbReference type="EMBL" id="QFFF01000001">
    <property type="protein sequence ID" value="PWG02899.1"/>
    <property type="molecule type" value="Genomic_DNA"/>
</dbReference>
<reference evidence="1 2" key="1">
    <citation type="submission" date="2018-05" db="EMBL/GenBank/DDBJ databases">
        <title>Genome of Sphingosinicella humi QZX222.</title>
        <authorList>
            <person name="Qiao Z."/>
            <person name="Wang G."/>
        </authorList>
    </citation>
    <scope>NUCLEOTIDE SEQUENCE [LARGE SCALE GENOMIC DNA]</scope>
    <source>
        <strain evidence="1 2">QZX222</strain>
    </source>
</reference>
<protein>
    <submittedName>
        <fullName evidence="1">Uncharacterized protein</fullName>
    </submittedName>
</protein>
<evidence type="ECO:0000313" key="2">
    <source>
        <dbReference type="Proteomes" id="UP000245916"/>
    </source>
</evidence>
<gene>
    <name evidence="1" type="ORF">DF286_08475</name>
</gene>
<evidence type="ECO:0000313" key="1">
    <source>
        <dbReference type="EMBL" id="PWG02899.1"/>
    </source>
</evidence>
<organism evidence="1 2">
    <name type="scientific">Allosphingosinicella humi</name>
    <dbReference type="NCBI Taxonomy" id="2068657"/>
    <lineage>
        <taxon>Bacteria</taxon>
        <taxon>Pseudomonadati</taxon>
        <taxon>Pseudomonadota</taxon>
        <taxon>Alphaproteobacteria</taxon>
        <taxon>Sphingomonadales</taxon>
        <taxon>Sphingomonadaceae</taxon>
        <taxon>Allosphingosinicella</taxon>
    </lineage>
</organism>
<sequence length="67" mass="7317">MSQQLDFYLARAAEARTDADAATLDNVRDRCLRAAAAWDNMAARAARSERMRAEAEAKKAEMAAAAE</sequence>
<comment type="caution">
    <text evidence="1">The sequence shown here is derived from an EMBL/GenBank/DDBJ whole genome shotgun (WGS) entry which is preliminary data.</text>
</comment>
<name>A0A2U2J3H6_9SPHN</name>
<proteinExistence type="predicted"/>
<accession>A0A2U2J3H6</accession>
<dbReference type="AlphaFoldDB" id="A0A2U2J3H6"/>
<keyword evidence="2" id="KW-1185">Reference proteome</keyword>